<dbReference type="RefSeq" id="WP_191155931.1">
    <property type="nucleotide sequence ID" value="NZ_JACWUN010000010.1"/>
</dbReference>
<comment type="caution">
    <text evidence="1">The sequence shown here is derived from an EMBL/GenBank/DDBJ whole genome shotgun (WGS) entry which is preliminary data.</text>
</comment>
<proteinExistence type="predicted"/>
<dbReference type="AlphaFoldDB" id="A0A8J6QSL0"/>
<reference evidence="1" key="1">
    <citation type="submission" date="2020-09" db="EMBL/GenBank/DDBJ databases">
        <title>Pelobacter alkaliphilus sp. nov., a novel anaerobic arsenate-reducing bacterium from terrestrial mud volcano.</title>
        <authorList>
            <person name="Khomyakova M.A."/>
            <person name="Merkel A.Y."/>
            <person name="Slobodkin A.I."/>
        </authorList>
    </citation>
    <scope>NUCLEOTIDE SEQUENCE</scope>
    <source>
        <strain evidence="1">M08fum</strain>
    </source>
</reference>
<keyword evidence="2" id="KW-1185">Reference proteome</keyword>
<evidence type="ECO:0000313" key="2">
    <source>
        <dbReference type="Proteomes" id="UP000632828"/>
    </source>
</evidence>
<name>A0A8J6QSL0_9BACT</name>
<accession>A0A8J6QSL0</accession>
<sequence length="137" mass="15336">MLPYLGKLAGTEDASIGQQNPLATIRISRKFIQVTGINQLNKFGYAPLFLFKLLQRASDSVHHCHVRREWQGETLVALKYLPVMLELCACCSLFAWGHTILSLLHLGKVVNRTNLFLEQAGIVGFGDTQILRKDIGE</sequence>
<dbReference type="Proteomes" id="UP000632828">
    <property type="component" value="Unassembled WGS sequence"/>
</dbReference>
<evidence type="ECO:0000313" key="1">
    <source>
        <dbReference type="EMBL" id="MBD1400900.1"/>
    </source>
</evidence>
<organism evidence="1 2">
    <name type="scientific">Pelovirga terrestris</name>
    <dbReference type="NCBI Taxonomy" id="2771352"/>
    <lineage>
        <taxon>Bacteria</taxon>
        <taxon>Pseudomonadati</taxon>
        <taxon>Thermodesulfobacteriota</taxon>
        <taxon>Desulfuromonadia</taxon>
        <taxon>Geobacterales</taxon>
        <taxon>Geobacteraceae</taxon>
        <taxon>Pelovirga</taxon>
    </lineage>
</organism>
<dbReference type="EMBL" id="JACWUN010000010">
    <property type="protein sequence ID" value="MBD1400900.1"/>
    <property type="molecule type" value="Genomic_DNA"/>
</dbReference>
<protein>
    <submittedName>
        <fullName evidence="1">Uncharacterized protein</fullName>
    </submittedName>
</protein>
<gene>
    <name evidence="1" type="ORF">ICT70_09470</name>
</gene>